<dbReference type="Proteomes" id="UP001211065">
    <property type="component" value="Unassembled WGS sequence"/>
</dbReference>
<feature type="compositionally biased region" description="Basic residues" evidence="1">
    <location>
        <begin position="427"/>
        <end position="445"/>
    </location>
</feature>
<evidence type="ECO:0000313" key="3">
    <source>
        <dbReference type="Proteomes" id="UP001211065"/>
    </source>
</evidence>
<evidence type="ECO:0000256" key="1">
    <source>
        <dbReference type="SAM" id="MobiDB-lite"/>
    </source>
</evidence>
<evidence type="ECO:0000313" key="2">
    <source>
        <dbReference type="EMBL" id="KAJ3222227.1"/>
    </source>
</evidence>
<sequence>MTNSFILAVPFASHLENYYENHLNQPAANAKHSVDAETKLSDNFKFEVSMKGLEDLINFLNFLHNKLNDDEESDDYLWKNSIDYKPTDLTTTEIPPIQANSTTAVGTDAEDETLKDQDIINFSNKKSKEIFFDDYDDTFSNVDQELKPMKGLSELRKEDHLGYIKSIYKTPSQPPQHFQLFDIFDASPYSILSPLLRPQTKPSAPVDNSDFLEGLIPKPKVTKNLSVKKQKRKSVKVSPSTSVFKEGSINQQEDTDLTSIDNDTTLIEDSFEEAFKEVTVVNKIISTPKNQDTKLGKNSNLASEKITKPTNSDVLSSKNENTVEKKIEKVIEKNITILSKEKNNNAAKKQQEKENSFNHLKKNILKQDFKNKSEITTISTYKTTVTTTTKTTEEEVKVVEKKVEIVEKDVSKNIKFGEILVPENVKDHKKKERFSKHKKEKKPKNHFCYQTDDDHYNNESQQSKKQDVEKNQIDQLISHRNLNETTIVNEHTKVNDTNGQCNVDNTTFNNSNKMINEISSDNSSNNANTVIFQATEEEFEDDQKVNDKNTTINAISSDNENQSYDLIKKKIDKIYFGEILSSSFEVDFSTPMFSGLKKMQRRIDSKMNLLNVDNAKPHSTVSQFLLDSNANGENWEVLDLGYLDRSTFCGFNVGMDFNNSSADKFLLNSK</sequence>
<gene>
    <name evidence="2" type="ORF">HK099_002540</name>
</gene>
<feature type="region of interest" description="Disordered" evidence="1">
    <location>
        <begin position="426"/>
        <end position="470"/>
    </location>
</feature>
<dbReference type="AlphaFoldDB" id="A0AAD5XWN3"/>
<reference evidence="2" key="1">
    <citation type="submission" date="2020-05" db="EMBL/GenBank/DDBJ databases">
        <title>Phylogenomic resolution of chytrid fungi.</title>
        <authorList>
            <person name="Stajich J.E."/>
            <person name="Amses K."/>
            <person name="Simmons R."/>
            <person name="Seto K."/>
            <person name="Myers J."/>
            <person name="Bonds A."/>
            <person name="Quandt C.A."/>
            <person name="Barry K."/>
            <person name="Liu P."/>
            <person name="Grigoriev I."/>
            <person name="Longcore J.E."/>
            <person name="James T.Y."/>
        </authorList>
    </citation>
    <scope>NUCLEOTIDE SEQUENCE</scope>
    <source>
        <strain evidence="2">JEL0476</strain>
    </source>
</reference>
<keyword evidence="3" id="KW-1185">Reference proteome</keyword>
<protein>
    <submittedName>
        <fullName evidence="2">Uncharacterized protein</fullName>
    </submittedName>
</protein>
<proteinExistence type="predicted"/>
<feature type="compositionally biased region" description="Basic and acidic residues" evidence="1">
    <location>
        <begin position="452"/>
        <end position="470"/>
    </location>
</feature>
<name>A0AAD5XWN3_9FUNG</name>
<accession>A0AAD5XWN3</accession>
<dbReference type="EMBL" id="JADGJW010000185">
    <property type="protein sequence ID" value="KAJ3222227.1"/>
    <property type="molecule type" value="Genomic_DNA"/>
</dbReference>
<comment type="caution">
    <text evidence="2">The sequence shown here is derived from an EMBL/GenBank/DDBJ whole genome shotgun (WGS) entry which is preliminary data.</text>
</comment>
<organism evidence="2 3">
    <name type="scientific">Clydaea vesicula</name>
    <dbReference type="NCBI Taxonomy" id="447962"/>
    <lineage>
        <taxon>Eukaryota</taxon>
        <taxon>Fungi</taxon>
        <taxon>Fungi incertae sedis</taxon>
        <taxon>Chytridiomycota</taxon>
        <taxon>Chytridiomycota incertae sedis</taxon>
        <taxon>Chytridiomycetes</taxon>
        <taxon>Lobulomycetales</taxon>
        <taxon>Lobulomycetaceae</taxon>
        <taxon>Clydaea</taxon>
    </lineage>
</organism>